<keyword evidence="4" id="KW-1185">Reference proteome</keyword>
<name>A0A8H6MQC6_9PEZI</name>
<feature type="compositionally biased region" description="Low complexity" evidence="1">
    <location>
        <begin position="276"/>
        <end position="433"/>
    </location>
</feature>
<evidence type="ECO:0000256" key="2">
    <source>
        <dbReference type="SAM" id="SignalP"/>
    </source>
</evidence>
<feature type="chain" id="PRO_5034172835" evidence="2">
    <location>
        <begin position="22"/>
        <end position="695"/>
    </location>
</feature>
<feature type="region of interest" description="Disordered" evidence="1">
    <location>
        <begin position="252"/>
        <end position="519"/>
    </location>
</feature>
<feature type="compositionally biased region" description="Low complexity" evidence="1">
    <location>
        <begin position="461"/>
        <end position="498"/>
    </location>
</feature>
<protein>
    <submittedName>
        <fullName evidence="3">Uncharacterized protein</fullName>
    </submittedName>
</protein>
<comment type="caution">
    <text evidence="3">The sequence shown here is derived from an EMBL/GenBank/DDBJ whole genome shotgun (WGS) entry which is preliminary data.</text>
</comment>
<feature type="compositionally biased region" description="Low complexity" evidence="1">
    <location>
        <begin position="442"/>
        <end position="452"/>
    </location>
</feature>
<keyword evidence="2" id="KW-0732">Signal</keyword>
<dbReference type="AlphaFoldDB" id="A0A8H6MQC6"/>
<evidence type="ECO:0000313" key="4">
    <source>
        <dbReference type="Proteomes" id="UP000652219"/>
    </source>
</evidence>
<evidence type="ECO:0000256" key="1">
    <source>
        <dbReference type="SAM" id="MobiDB-lite"/>
    </source>
</evidence>
<reference evidence="3 4" key="1">
    <citation type="journal article" date="2020" name="Phytopathology">
        <title>Genome Sequence Resources of Colletotrichum truncatum, C. plurivorum, C. musicola, and C. sojae: Four Species Pathogenic to Soybean (Glycine max).</title>
        <authorList>
            <person name="Rogerio F."/>
            <person name="Boufleur T.R."/>
            <person name="Ciampi-Guillardi M."/>
            <person name="Sukno S.A."/>
            <person name="Thon M.R."/>
            <person name="Massola Junior N.S."/>
            <person name="Baroncelli R."/>
        </authorList>
    </citation>
    <scope>NUCLEOTIDE SEQUENCE [LARGE SCALE GENOMIC DNA]</scope>
    <source>
        <strain evidence="3 4">LFN0009</strain>
    </source>
</reference>
<gene>
    <name evidence="3" type="ORF">CSOJ01_09696</name>
</gene>
<proteinExistence type="predicted"/>
<accession>A0A8H6MQC6</accession>
<evidence type="ECO:0000313" key="3">
    <source>
        <dbReference type="EMBL" id="KAF6805129.1"/>
    </source>
</evidence>
<feature type="compositionally biased region" description="Low complexity" evidence="1">
    <location>
        <begin position="258"/>
        <end position="267"/>
    </location>
</feature>
<feature type="signal peptide" evidence="2">
    <location>
        <begin position="1"/>
        <end position="21"/>
    </location>
</feature>
<sequence>MKFQTPTAALASAALLGLAAAEVPQEHSHEKYLVAVNQLLAQDNPSNIVDAVFGLLGNAAAAEGAGDITNLDCLHQATADSAFSTAKAAGDVDGMASALVFRAIERNTGSVGLKSVICDETAANPEIAALSQHQDPASEGAAEENKAITLELARQLAAVGADPLLALESGTFEPGDLNDATGAGNTCDDIDDPVGCIFTKGLLVEDATPEEIQAAVADVAGGAGGNAGNAGNGTAADGAGCAATNSTIAAHRRRVRRTSSSLSVVRRSSGRDVKVAARGSGNRNANGNANADGNAGNNGNNQNDNGNTGNGGAANDNAGNNNNNSDNTANDGVGNGNADNQNNGNADDAGDAVNDNTGNNNNNDNNSANNGNDNGNNQTNGNGNNQNNGNGDDAANDNAGNDNGNGNANNNNNNQNNNNNNNGNQDNSGNADDTGADDAADDNTGNNNANADDAADEVVDDNTGNGNNNGNNNQNGNNQNDNADANNGGNGAATGTADVQTFTGNLGGPPPPVVSSAADKPFEVNGDTFLNAGAALQRSCAVQHNACANAANSGSADVSVADCDAQEDDCLAAASLKKLRRSSSVGSQGRRMRIASRASVKSRQAGLDFGECQDPSIQFVEGLDGRQEASFGPVGDFQHGSALNINIISSFVCGQLQSRCKAGDEAVAACEEGQADAQGLEGQAAADAFNAALGL</sequence>
<dbReference type="EMBL" id="WIGN01000190">
    <property type="protein sequence ID" value="KAF6805129.1"/>
    <property type="molecule type" value="Genomic_DNA"/>
</dbReference>
<organism evidence="3 4">
    <name type="scientific">Colletotrichum sojae</name>
    <dbReference type="NCBI Taxonomy" id="2175907"/>
    <lineage>
        <taxon>Eukaryota</taxon>
        <taxon>Fungi</taxon>
        <taxon>Dikarya</taxon>
        <taxon>Ascomycota</taxon>
        <taxon>Pezizomycotina</taxon>
        <taxon>Sordariomycetes</taxon>
        <taxon>Hypocreomycetidae</taxon>
        <taxon>Glomerellales</taxon>
        <taxon>Glomerellaceae</taxon>
        <taxon>Colletotrichum</taxon>
        <taxon>Colletotrichum orchidearum species complex</taxon>
    </lineage>
</organism>
<dbReference type="Proteomes" id="UP000652219">
    <property type="component" value="Unassembled WGS sequence"/>
</dbReference>